<protein>
    <submittedName>
        <fullName evidence="5">Ribosomal protein S11</fullName>
    </submittedName>
</protein>
<dbReference type="SUPFAM" id="SSF53137">
    <property type="entry name" value="Translational machinery components"/>
    <property type="match status" value="1"/>
</dbReference>
<organism evidence="5">
    <name type="scientific">Minutocellus polymorphus</name>
    <dbReference type="NCBI Taxonomy" id="265543"/>
    <lineage>
        <taxon>Eukaryota</taxon>
        <taxon>Sar</taxon>
        <taxon>Stramenopiles</taxon>
        <taxon>Ochrophyta</taxon>
        <taxon>Bacillariophyta</taxon>
        <taxon>Mediophyceae</taxon>
        <taxon>Cymatosirophycidae</taxon>
        <taxon>Cymatosirales</taxon>
        <taxon>Cymatosiraceae</taxon>
        <taxon>Minutocellus</taxon>
    </lineage>
</organism>
<evidence type="ECO:0000256" key="1">
    <source>
        <dbReference type="ARBA" id="ARBA00004229"/>
    </source>
</evidence>
<keyword evidence="5" id="KW-0496">Mitochondrion</keyword>
<dbReference type="GO" id="GO:0006412">
    <property type="term" value="P:translation"/>
    <property type="evidence" value="ECO:0007669"/>
    <property type="project" value="InterPro"/>
</dbReference>
<gene>
    <name evidence="5" type="primary">rps11</name>
</gene>
<keyword evidence="3 5" id="KW-0689">Ribosomal protein</keyword>
<accession>A0A8A6KHW1</accession>
<name>A0A8A6KHW1_9STRA</name>
<dbReference type="InterPro" id="IPR001971">
    <property type="entry name" value="Ribosomal_uS11"/>
</dbReference>
<reference evidence="5" key="1">
    <citation type="submission" date="2020-12" db="EMBL/GenBank/DDBJ databases">
        <authorList>
            <person name="Xu Q."/>
            <person name="Chen N."/>
        </authorList>
    </citation>
    <scope>NUCLEOTIDE SEQUENCE</scope>
    <source>
        <strain evidence="5">CNS00217</strain>
    </source>
</reference>
<proteinExistence type="inferred from homology"/>
<comment type="subcellular location">
    <subcellularLocation>
        <location evidence="1">Plastid</location>
        <location evidence="1">Chloroplast</location>
    </subcellularLocation>
</comment>
<sequence length="142" mass="16467">MSQIYKSKMSSLCQSNKKSLVTTYKQNLVRYIVHINLTSTNTLVSVTDIKGNVKLSYSSGQVNLRGKQKTKQPAALINILKRLLLKAKFMQNEPLAIHFKNTRSHYEAFIVKMLKTKFFIKTIRSYNMQPHNGCRPKKIKRF</sequence>
<dbReference type="Gene3D" id="3.30.420.80">
    <property type="entry name" value="Ribosomal protein S11"/>
    <property type="match status" value="1"/>
</dbReference>
<geneLocation type="mitochondrion" evidence="5"/>
<dbReference type="EMBL" id="MW417227">
    <property type="protein sequence ID" value="QTI83187.1"/>
    <property type="molecule type" value="Genomic_DNA"/>
</dbReference>
<keyword evidence="4" id="KW-0687">Ribonucleoprotein</keyword>
<dbReference type="GO" id="GO:0009507">
    <property type="term" value="C:chloroplast"/>
    <property type="evidence" value="ECO:0007669"/>
    <property type="project" value="UniProtKB-SubCell"/>
</dbReference>
<comment type="similarity">
    <text evidence="2">Belongs to the universal ribosomal protein uS11 family.</text>
</comment>
<dbReference type="HAMAP" id="MF_01310">
    <property type="entry name" value="Ribosomal_uS11"/>
    <property type="match status" value="1"/>
</dbReference>
<evidence type="ECO:0000256" key="3">
    <source>
        <dbReference type="ARBA" id="ARBA00022980"/>
    </source>
</evidence>
<evidence type="ECO:0000313" key="5">
    <source>
        <dbReference type="EMBL" id="QTI83187.1"/>
    </source>
</evidence>
<dbReference type="GO" id="GO:0003735">
    <property type="term" value="F:structural constituent of ribosome"/>
    <property type="evidence" value="ECO:0007669"/>
    <property type="project" value="InterPro"/>
</dbReference>
<dbReference type="GO" id="GO:0005840">
    <property type="term" value="C:ribosome"/>
    <property type="evidence" value="ECO:0007669"/>
    <property type="project" value="UniProtKB-KW"/>
</dbReference>
<evidence type="ECO:0000256" key="2">
    <source>
        <dbReference type="ARBA" id="ARBA00006194"/>
    </source>
</evidence>
<dbReference type="PIRSF" id="PIRSF002131">
    <property type="entry name" value="Ribosomal_S11"/>
    <property type="match status" value="1"/>
</dbReference>
<dbReference type="InterPro" id="IPR036967">
    <property type="entry name" value="Ribosomal_uS11_sf"/>
</dbReference>
<dbReference type="Pfam" id="PF00411">
    <property type="entry name" value="Ribosomal_S11"/>
    <property type="match status" value="1"/>
</dbReference>
<evidence type="ECO:0000256" key="4">
    <source>
        <dbReference type="ARBA" id="ARBA00023274"/>
    </source>
</evidence>
<dbReference type="AlphaFoldDB" id="A0A8A6KHW1"/>
<dbReference type="GO" id="GO:1990904">
    <property type="term" value="C:ribonucleoprotein complex"/>
    <property type="evidence" value="ECO:0007669"/>
    <property type="project" value="UniProtKB-KW"/>
</dbReference>